<dbReference type="AlphaFoldDB" id="A0A6N6JA90"/>
<dbReference type="InterPro" id="IPR029045">
    <property type="entry name" value="ClpP/crotonase-like_dom_sf"/>
</dbReference>
<evidence type="ECO:0000313" key="2">
    <source>
        <dbReference type="Proteomes" id="UP000436822"/>
    </source>
</evidence>
<evidence type="ECO:0000313" key="1">
    <source>
        <dbReference type="EMBL" id="GFE63141.1"/>
    </source>
</evidence>
<sequence>MIDGTISADAPALFKAVVAQSDGNKVLINSNGGDVKAAMALGRIIRALGYQTIVGRVQAGRYEAQPGVCAYACVYAFLGGSARYLAEGQGQINFAWADPVQGQGGQVIANAVTATTYVLEMGADPGLLLRENEAPVLTGQEMVGYRVTYHPEVGFGPFVMEPYRDGIIVVSERLDEPSPYDRVSHLTAYCRSSGDVYFLLTSIGGFASEDGDGELLIWTKTPHEGRDADARIKSNHYSAWAGAENGFTELRFDRELLPDFADITALEVRFDTARVSGGPQSARIELRAMDQRMLSATLLSCI</sequence>
<proteinExistence type="predicted"/>
<comment type="caution">
    <text evidence="1">The sequence shown here is derived from an EMBL/GenBank/DDBJ whole genome shotgun (WGS) entry which is preliminary data.</text>
</comment>
<accession>A0A6N6JA90</accession>
<dbReference type="EMBL" id="BLJE01000001">
    <property type="protein sequence ID" value="GFE63141.1"/>
    <property type="molecule type" value="Genomic_DNA"/>
</dbReference>
<dbReference type="SUPFAM" id="SSF52096">
    <property type="entry name" value="ClpP/crotonase"/>
    <property type="match status" value="1"/>
</dbReference>
<dbReference type="Proteomes" id="UP000436822">
    <property type="component" value="Unassembled WGS sequence"/>
</dbReference>
<organism evidence="1 2">
    <name type="scientific">Litoreibacter roseus</name>
    <dbReference type="NCBI Taxonomy" id="2601869"/>
    <lineage>
        <taxon>Bacteria</taxon>
        <taxon>Pseudomonadati</taxon>
        <taxon>Pseudomonadota</taxon>
        <taxon>Alphaproteobacteria</taxon>
        <taxon>Rhodobacterales</taxon>
        <taxon>Roseobacteraceae</taxon>
        <taxon>Litoreibacter</taxon>
    </lineage>
</organism>
<name>A0A6N6JA90_9RHOB</name>
<protein>
    <submittedName>
        <fullName evidence="1">Uncharacterized protein</fullName>
    </submittedName>
</protein>
<reference evidence="1 2" key="1">
    <citation type="submission" date="2019-12" db="EMBL/GenBank/DDBJ databases">
        <title>Litoreibacter badius sp. nov., a novel bacteriochlorophyll a-containing bacterium in the genus Litoreibacter.</title>
        <authorList>
            <person name="Kanamuro M."/>
            <person name="Takabe Y."/>
            <person name="Mori K."/>
            <person name="Takaichi S."/>
            <person name="Hanada S."/>
        </authorList>
    </citation>
    <scope>NUCLEOTIDE SEQUENCE [LARGE SCALE GENOMIC DNA]</scope>
    <source>
        <strain evidence="1 2">K6</strain>
    </source>
</reference>
<gene>
    <name evidence="1" type="ORF">KIN_02150</name>
</gene>
<keyword evidence="2" id="KW-1185">Reference proteome</keyword>